<dbReference type="GO" id="GO:0004311">
    <property type="term" value="F:geranylgeranyl diphosphate synthase activity"/>
    <property type="evidence" value="ECO:0007669"/>
    <property type="project" value="InterPro"/>
</dbReference>
<dbReference type="Proteomes" id="UP000234789">
    <property type="component" value="Unassembled WGS sequence"/>
</dbReference>
<dbReference type="Pfam" id="PF00494">
    <property type="entry name" value="SQS_PSY"/>
    <property type="match status" value="1"/>
</dbReference>
<evidence type="ECO:0000256" key="2">
    <source>
        <dbReference type="ARBA" id="ARBA00022679"/>
    </source>
</evidence>
<dbReference type="InterPro" id="IPR044843">
    <property type="entry name" value="Trans_IPPS_bact-type"/>
</dbReference>
<gene>
    <name evidence="5" type="ORF">B8V81_0352</name>
</gene>
<evidence type="ECO:0000256" key="1">
    <source>
        <dbReference type="ARBA" id="ARBA00004829"/>
    </source>
</evidence>
<comment type="caution">
    <text evidence="5">The sequence shown here is derived from an EMBL/GenBank/DDBJ whole genome shotgun (WGS) entry which is preliminary data.</text>
</comment>
<dbReference type="PROSITE" id="PS01045">
    <property type="entry name" value="SQUALEN_PHYTOEN_SYN_2"/>
    <property type="match status" value="1"/>
</dbReference>
<keyword evidence="6" id="KW-1185">Reference proteome</keyword>
<keyword evidence="2 5" id="KW-0808">Transferase</keyword>
<feature type="region of interest" description="Disordered" evidence="4">
    <location>
        <begin position="290"/>
        <end position="319"/>
    </location>
</feature>
<keyword evidence="3" id="KW-0125">Carotenoid biosynthesis</keyword>
<name>A0A2N5ND77_9BACL</name>
<evidence type="ECO:0000313" key="5">
    <source>
        <dbReference type="EMBL" id="PLT48220.1"/>
    </source>
</evidence>
<dbReference type="InterPro" id="IPR019845">
    <property type="entry name" value="Squalene/phytoene_synthase_CS"/>
</dbReference>
<dbReference type="SUPFAM" id="SSF48576">
    <property type="entry name" value="Terpenoid synthases"/>
    <property type="match status" value="1"/>
</dbReference>
<dbReference type="GO" id="GO:0016117">
    <property type="term" value="P:carotenoid biosynthetic process"/>
    <property type="evidence" value="ECO:0007669"/>
    <property type="project" value="UniProtKB-KW"/>
</dbReference>
<dbReference type="RefSeq" id="WP_084137216.1">
    <property type="nucleotide sequence ID" value="NZ_BIMM01000099.1"/>
</dbReference>
<feature type="compositionally biased region" description="Basic and acidic residues" evidence="4">
    <location>
        <begin position="290"/>
        <end position="300"/>
    </location>
</feature>
<dbReference type="EMBL" id="NFEZ01000001">
    <property type="protein sequence ID" value="PLT48220.1"/>
    <property type="molecule type" value="Genomic_DNA"/>
</dbReference>
<dbReference type="SFLD" id="SFLDS00005">
    <property type="entry name" value="Isoprenoid_Synthase_Type_I"/>
    <property type="match status" value="1"/>
</dbReference>
<proteinExistence type="predicted"/>
<reference evidence="5 6" key="1">
    <citation type="submission" date="2017-05" db="EMBL/GenBank/DDBJ databases">
        <title>Functional genome analysis of Paenibacillus pasadenensis strain R16: insights on endophytic life style and antifungal activity.</title>
        <authorList>
            <person name="Passera A."/>
            <person name="Marcolungo L."/>
            <person name="Casati P."/>
            <person name="Brasca M."/>
            <person name="Quaglino F."/>
            <person name="Delledonne M."/>
        </authorList>
    </citation>
    <scope>NUCLEOTIDE SEQUENCE [LARGE SCALE GENOMIC DNA]</scope>
    <source>
        <strain evidence="5 6">R16</strain>
    </source>
</reference>
<dbReference type="AlphaFoldDB" id="A0A2N5ND77"/>
<dbReference type="GO" id="GO:0051996">
    <property type="term" value="F:squalene synthase [NAD(P)H] activity"/>
    <property type="evidence" value="ECO:0007669"/>
    <property type="project" value="InterPro"/>
</dbReference>
<dbReference type="Gene3D" id="1.10.600.10">
    <property type="entry name" value="Farnesyl Diphosphate Synthase"/>
    <property type="match status" value="1"/>
</dbReference>
<dbReference type="SFLD" id="SFLDG01018">
    <property type="entry name" value="Squalene/Phytoene_Synthase_Lik"/>
    <property type="match status" value="1"/>
</dbReference>
<accession>A0A2N5ND77</accession>
<dbReference type="InterPro" id="IPR002060">
    <property type="entry name" value="Squ/phyt_synthse"/>
</dbReference>
<dbReference type="SFLD" id="SFLDG01212">
    <property type="entry name" value="Phytoene_synthase_like"/>
    <property type="match status" value="1"/>
</dbReference>
<comment type="pathway">
    <text evidence="1">Carotenoid biosynthesis.</text>
</comment>
<dbReference type="PANTHER" id="PTHR31480">
    <property type="entry name" value="BIFUNCTIONAL LYCOPENE CYCLASE/PHYTOENE SYNTHASE"/>
    <property type="match status" value="1"/>
</dbReference>
<organism evidence="5 6">
    <name type="scientific">Paenibacillus pasadenensis</name>
    <dbReference type="NCBI Taxonomy" id="217090"/>
    <lineage>
        <taxon>Bacteria</taxon>
        <taxon>Bacillati</taxon>
        <taxon>Bacillota</taxon>
        <taxon>Bacilli</taxon>
        <taxon>Bacillales</taxon>
        <taxon>Paenibacillaceae</taxon>
        <taxon>Paenibacillus</taxon>
    </lineage>
</organism>
<protein>
    <submittedName>
        <fullName evidence="5">Phytoene synthase</fullName>
        <ecNumber evidence="5">2.5.1.32</ecNumber>
    </submittedName>
</protein>
<dbReference type="OrthoDB" id="9787280at2"/>
<evidence type="ECO:0000256" key="4">
    <source>
        <dbReference type="SAM" id="MobiDB-lite"/>
    </source>
</evidence>
<dbReference type="CDD" id="cd00683">
    <property type="entry name" value="Trans_IPPS_HH"/>
    <property type="match status" value="1"/>
</dbReference>
<evidence type="ECO:0000313" key="6">
    <source>
        <dbReference type="Proteomes" id="UP000234789"/>
    </source>
</evidence>
<dbReference type="InterPro" id="IPR033904">
    <property type="entry name" value="Trans_IPPS_HH"/>
</dbReference>
<evidence type="ECO:0000256" key="3">
    <source>
        <dbReference type="ARBA" id="ARBA00022746"/>
    </source>
</evidence>
<dbReference type="EC" id="2.5.1.32" evidence="5"/>
<dbReference type="InterPro" id="IPR008949">
    <property type="entry name" value="Isoprenoid_synthase_dom_sf"/>
</dbReference>
<sequence length="319" mass="35710">MNNGTTGLDAALAAECEAVMKRSSASFYEAFRLLSSPRREAVFVLYAFCRMIDDSVDEPDTSPYTLDELEERFERLESAEGHFIWPALRWLLASFPIGKEPFRTQMGGQRMDQVRTHYRSMEELEDYCYRVAGSVGEMLLPVLHERPGAAITEAGVWLGKGMQIVNIMRDVGEDQRLGRRYVPLELMERCGYSEEQFERGVVNEAFLRVLEELASVAAEWFRRGLEGIHTYPADSAFSIRLAAAYYGEIVEAVRAIGGEVFTRRAYVDDEGRKRLLRAVLQGMAAAETARGGERSPEIEAGRGVGGLDGDEAEPSRVAL</sequence>